<dbReference type="RefSeq" id="WP_189046059.1">
    <property type="nucleotide sequence ID" value="NZ_BMJQ01000005.1"/>
</dbReference>
<accession>A0A8J3E250</accession>
<dbReference type="Gene3D" id="2.60.120.620">
    <property type="entry name" value="q2cbj1_9rhob like domain"/>
    <property type="match status" value="1"/>
</dbReference>
<evidence type="ECO:0000256" key="1">
    <source>
        <dbReference type="ARBA" id="ARBA00001954"/>
    </source>
</evidence>
<dbReference type="PANTHER" id="PTHR20883">
    <property type="entry name" value="PHYTANOYL-COA DIOXYGENASE DOMAIN CONTAINING 1"/>
    <property type="match status" value="1"/>
</dbReference>
<dbReference type="SUPFAM" id="SSF51197">
    <property type="entry name" value="Clavaminate synthase-like"/>
    <property type="match status" value="1"/>
</dbReference>
<sequence>MISAEQVAAYHRDGFLVVDDVLDATELREARRVLAELLVKAGEVTGHTDVYDLEPGHTAEAPKVRRIKTPHKNHPFFWEVARSPRLVSILQKLLGPAVRLHGSKINLKAPHYGSPVEWHQDWAFYPHTNDDILAVGVMLDDCTVENGAMLVLPDTHRGPVYDHHADGYFCGAMDPDTCGLDFAKAVPVTGRAGAMSFHHVRAVHGSAQNRSDKPRALLLYEFAAADAWPLAGVPDFAGFNGRIVAGEPTIVPRLADVPVRMPLPPAPHQGSIYENQTTAKNRYFAGPRAVA</sequence>
<name>A0A8J3E250_9PROT</name>
<reference evidence="2" key="2">
    <citation type="submission" date="2020-09" db="EMBL/GenBank/DDBJ databases">
        <authorList>
            <person name="Sun Q."/>
            <person name="Zhou Y."/>
        </authorList>
    </citation>
    <scope>NUCLEOTIDE SEQUENCE</scope>
    <source>
        <strain evidence="2">CGMCC 1.15725</strain>
    </source>
</reference>
<dbReference type="GO" id="GO:0005506">
    <property type="term" value="F:iron ion binding"/>
    <property type="evidence" value="ECO:0007669"/>
    <property type="project" value="UniProtKB-ARBA"/>
</dbReference>
<proteinExistence type="predicted"/>
<reference evidence="2" key="1">
    <citation type="journal article" date="2014" name="Int. J. Syst. Evol. Microbiol.">
        <title>Complete genome sequence of Corynebacterium casei LMG S-19264T (=DSM 44701T), isolated from a smear-ripened cheese.</title>
        <authorList>
            <consortium name="US DOE Joint Genome Institute (JGI-PGF)"/>
            <person name="Walter F."/>
            <person name="Albersmeier A."/>
            <person name="Kalinowski J."/>
            <person name="Ruckert C."/>
        </authorList>
    </citation>
    <scope>NUCLEOTIDE SEQUENCE</scope>
    <source>
        <strain evidence="2">CGMCC 1.15725</strain>
    </source>
</reference>
<organism evidence="2 3">
    <name type="scientific">Aliidongia dinghuensis</name>
    <dbReference type="NCBI Taxonomy" id="1867774"/>
    <lineage>
        <taxon>Bacteria</taxon>
        <taxon>Pseudomonadati</taxon>
        <taxon>Pseudomonadota</taxon>
        <taxon>Alphaproteobacteria</taxon>
        <taxon>Rhodospirillales</taxon>
        <taxon>Dongiaceae</taxon>
        <taxon>Aliidongia</taxon>
    </lineage>
</organism>
<dbReference type="Pfam" id="PF05721">
    <property type="entry name" value="PhyH"/>
    <property type="match status" value="1"/>
</dbReference>
<protein>
    <submittedName>
        <fullName evidence="2">Syringomycin biosynthesis enzyme</fullName>
    </submittedName>
</protein>
<comment type="cofactor">
    <cofactor evidence="1">
        <name>Fe(2+)</name>
        <dbReference type="ChEBI" id="CHEBI:29033"/>
    </cofactor>
</comment>
<evidence type="ECO:0000313" key="3">
    <source>
        <dbReference type="Proteomes" id="UP000646365"/>
    </source>
</evidence>
<dbReference type="PANTHER" id="PTHR20883:SF48">
    <property type="entry name" value="ECTOINE DIOXYGENASE"/>
    <property type="match status" value="1"/>
</dbReference>
<gene>
    <name evidence="2" type="ORF">GCM10011611_24750</name>
</gene>
<comment type="caution">
    <text evidence="2">The sequence shown here is derived from an EMBL/GenBank/DDBJ whole genome shotgun (WGS) entry which is preliminary data.</text>
</comment>
<dbReference type="GO" id="GO:0016706">
    <property type="term" value="F:2-oxoglutarate-dependent dioxygenase activity"/>
    <property type="evidence" value="ECO:0007669"/>
    <property type="project" value="UniProtKB-ARBA"/>
</dbReference>
<dbReference type="InterPro" id="IPR008775">
    <property type="entry name" value="Phytyl_CoA_dOase-like"/>
</dbReference>
<dbReference type="AlphaFoldDB" id="A0A8J3E250"/>
<keyword evidence="3" id="KW-1185">Reference proteome</keyword>
<dbReference type="EMBL" id="BMJQ01000005">
    <property type="protein sequence ID" value="GGF17953.1"/>
    <property type="molecule type" value="Genomic_DNA"/>
</dbReference>
<dbReference type="Proteomes" id="UP000646365">
    <property type="component" value="Unassembled WGS sequence"/>
</dbReference>
<evidence type="ECO:0000313" key="2">
    <source>
        <dbReference type="EMBL" id="GGF17953.1"/>
    </source>
</evidence>